<evidence type="ECO:0000256" key="2">
    <source>
        <dbReference type="SAM" id="MobiDB-lite"/>
    </source>
</evidence>
<reference evidence="3 4" key="1">
    <citation type="submission" date="2015-12" db="EMBL/GenBank/DDBJ databases">
        <title>The genome of Folsomia candida.</title>
        <authorList>
            <person name="Faddeeva A."/>
            <person name="Derks M.F."/>
            <person name="Anvar Y."/>
            <person name="Smit S."/>
            <person name="Van Straalen N."/>
            <person name="Roelofs D."/>
        </authorList>
    </citation>
    <scope>NUCLEOTIDE SEQUENCE [LARGE SCALE GENOMIC DNA]</scope>
    <source>
        <strain evidence="3 4">VU population</strain>
        <tissue evidence="3">Whole body</tissue>
    </source>
</reference>
<organism evidence="3 4">
    <name type="scientific">Folsomia candida</name>
    <name type="common">Springtail</name>
    <dbReference type="NCBI Taxonomy" id="158441"/>
    <lineage>
        <taxon>Eukaryota</taxon>
        <taxon>Metazoa</taxon>
        <taxon>Ecdysozoa</taxon>
        <taxon>Arthropoda</taxon>
        <taxon>Hexapoda</taxon>
        <taxon>Collembola</taxon>
        <taxon>Entomobryomorpha</taxon>
        <taxon>Isotomoidea</taxon>
        <taxon>Isotomidae</taxon>
        <taxon>Proisotominae</taxon>
        <taxon>Folsomia</taxon>
    </lineage>
</organism>
<protein>
    <submittedName>
        <fullName evidence="3">Uncharacterized protein</fullName>
    </submittedName>
</protein>
<name>A0A226DFM9_FOLCA</name>
<dbReference type="Proteomes" id="UP000198287">
    <property type="component" value="Unassembled WGS sequence"/>
</dbReference>
<feature type="compositionally biased region" description="Polar residues" evidence="2">
    <location>
        <begin position="77"/>
        <end position="86"/>
    </location>
</feature>
<feature type="region of interest" description="Disordered" evidence="2">
    <location>
        <begin position="72"/>
        <end position="92"/>
    </location>
</feature>
<feature type="region of interest" description="Disordered" evidence="2">
    <location>
        <begin position="271"/>
        <end position="322"/>
    </location>
</feature>
<gene>
    <name evidence="3" type="ORF">Fcan01_21220</name>
</gene>
<evidence type="ECO:0000313" key="4">
    <source>
        <dbReference type="Proteomes" id="UP000198287"/>
    </source>
</evidence>
<feature type="compositionally biased region" description="Low complexity" evidence="2">
    <location>
        <begin position="196"/>
        <end position="207"/>
    </location>
</feature>
<keyword evidence="1" id="KW-0175">Coiled coil</keyword>
<evidence type="ECO:0000256" key="1">
    <source>
        <dbReference type="SAM" id="Coils"/>
    </source>
</evidence>
<sequence>MAASSSMVGMKEWSETLVRELNQEIHGLRAENSELKFHLYLHFPELVVKGKGRALPASEYSSRGPIINHYRPETRDVATSTSPSKGRSSDCSQCKKAAASAKRNESEQRIHLHELEKAEKLISKLKWIQVNQEEKLVLQRMKVQELQKEIQHLKSNGLEIFSLQIHPPLSSSSSSSTPPTPAASSEMMLPGRHTGGTDNSTPTNTPPTRRRHNSSSSLTQRRSSSSSHHVPSALPDDYKESVATLPPIGVQDLLTKLTTISLRDSKLPRFKAPPLPIPGSTNVTPATLVSSKKNNNDLHSHPPSNSMQPLKAGLFRHESHVT</sequence>
<proteinExistence type="predicted"/>
<dbReference type="EMBL" id="LNIX01000020">
    <property type="protein sequence ID" value="OXA44013.1"/>
    <property type="molecule type" value="Genomic_DNA"/>
</dbReference>
<feature type="compositionally biased region" description="Polar residues" evidence="2">
    <location>
        <begin position="279"/>
        <end position="293"/>
    </location>
</feature>
<accession>A0A226DFM9</accession>
<feature type="coiled-coil region" evidence="1">
    <location>
        <begin position="129"/>
        <end position="156"/>
    </location>
</feature>
<dbReference type="AlphaFoldDB" id="A0A226DFM9"/>
<comment type="caution">
    <text evidence="3">The sequence shown here is derived from an EMBL/GenBank/DDBJ whole genome shotgun (WGS) entry which is preliminary data.</text>
</comment>
<feature type="region of interest" description="Disordered" evidence="2">
    <location>
        <begin position="168"/>
        <end position="235"/>
    </location>
</feature>
<evidence type="ECO:0000313" key="3">
    <source>
        <dbReference type="EMBL" id="OXA44013.1"/>
    </source>
</evidence>
<keyword evidence="4" id="KW-1185">Reference proteome</keyword>
<feature type="compositionally biased region" description="Low complexity" evidence="2">
    <location>
        <begin position="168"/>
        <end position="185"/>
    </location>
</feature>
<feature type="compositionally biased region" description="Low complexity" evidence="2">
    <location>
        <begin position="214"/>
        <end position="227"/>
    </location>
</feature>